<accession>A0A973W836</accession>
<gene>
    <name evidence="1" type="ORF">HAP48_041905</name>
</gene>
<dbReference type="EMBL" id="JAAOLE020000001">
    <property type="protein sequence ID" value="NVI49283.1"/>
    <property type="molecule type" value="Genomic_DNA"/>
</dbReference>
<dbReference type="RefSeq" id="WP_166213737.1">
    <property type="nucleotide sequence ID" value="NZ_CP088285.1"/>
</dbReference>
<name>A0A973W836_9BRAD</name>
<organism evidence="1">
    <name type="scientific">Bradyrhizobium septentrionale</name>
    <dbReference type="NCBI Taxonomy" id="1404411"/>
    <lineage>
        <taxon>Bacteria</taxon>
        <taxon>Pseudomonadati</taxon>
        <taxon>Pseudomonadota</taxon>
        <taxon>Alphaproteobacteria</taxon>
        <taxon>Hyphomicrobiales</taxon>
        <taxon>Nitrobacteraceae</taxon>
        <taxon>Bradyrhizobium</taxon>
    </lineage>
</organism>
<dbReference type="AlphaFoldDB" id="A0A973W836"/>
<dbReference type="Pfam" id="PF14367">
    <property type="entry name" value="DUF4411"/>
    <property type="match status" value="1"/>
</dbReference>
<dbReference type="InterPro" id="IPR016541">
    <property type="entry name" value="UCP008505"/>
</dbReference>
<proteinExistence type="predicted"/>
<protein>
    <submittedName>
        <fullName evidence="1">DUF4411 family protein</fullName>
    </submittedName>
</protein>
<dbReference type="SUPFAM" id="SSF88723">
    <property type="entry name" value="PIN domain-like"/>
    <property type="match status" value="1"/>
</dbReference>
<comment type="caution">
    <text evidence="1">The sequence shown here is derived from an EMBL/GenBank/DDBJ whole genome shotgun (WGS) entry which is preliminary data.</text>
</comment>
<reference evidence="1" key="1">
    <citation type="submission" date="2020-06" db="EMBL/GenBank/DDBJ databases">
        <title>Whole Genome Sequence of Bradyrhizobium sp. Strain 1S1.</title>
        <authorList>
            <person name="Bromfield E.S.P."/>
            <person name="Cloutier S."/>
        </authorList>
    </citation>
    <scope>NUCLEOTIDE SEQUENCE [LARGE SCALE GENOMIC DNA]</scope>
    <source>
        <strain evidence="1">1S1</strain>
    </source>
</reference>
<evidence type="ECO:0000313" key="1">
    <source>
        <dbReference type="EMBL" id="NVI49283.1"/>
    </source>
</evidence>
<dbReference type="InterPro" id="IPR029060">
    <property type="entry name" value="PIN-like_dom_sf"/>
</dbReference>
<dbReference type="PIRSF" id="PIRSF008505">
    <property type="entry name" value="UCP008505"/>
    <property type="match status" value="1"/>
</dbReference>
<sequence>MAKTIYCIDTSALISAWYERYKPNRFPKLWEQLDQLIQEGRLVSSTLVLRECSKKRSEELHDWLQPRSSMFHTPDETVQGQVDHIVNTYTGLVSAGKAKFQADPFVIAQAKVSGYAVITEETGVGSLGKIPGVCNAMKVECINLMQLIDAEDWVLG</sequence>